<dbReference type="Pfam" id="PF12796">
    <property type="entry name" value="Ank_2"/>
    <property type="match status" value="1"/>
</dbReference>
<dbReference type="Gene3D" id="3.40.50.300">
    <property type="entry name" value="P-loop containing nucleotide triphosphate hydrolases"/>
    <property type="match status" value="1"/>
</dbReference>
<reference evidence="5" key="1">
    <citation type="journal article" date="2020" name="Stud. Mycol.">
        <title>101 Dothideomycetes genomes: A test case for predicting lifestyles and emergence of pathogens.</title>
        <authorList>
            <person name="Haridas S."/>
            <person name="Albert R."/>
            <person name="Binder M."/>
            <person name="Bloem J."/>
            <person name="LaButti K."/>
            <person name="Salamov A."/>
            <person name="Andreopoulos B."/>
            <person name="Baker S."/>
            <person name="Barry K."/>
            <person name="Bills G."/>
            <person name="Bluhm B."/>
            <person name="Cannon C."/>
            <person name="Castanera R."/>
            <person name="Culley D."/>
            <person name="Daum C."/>
            <person name="Ezra D."/>
            <person name="Gonzalez J."/>
            <person name="Henrissat B."/>
            <person name="Kuo A."/>
            <person name="Liang C."/>
            <person name="Lipzen A."/>
            <person name="Lutzoni F."/>
            <person name="Magnuson J."/>
            <person name="Mondo S."/>
            <person name="Nolan M."/>
            <person name="Ohm R."/>
            <person name="Pangilinan J."/>
            <person name="Park H.-J."/>
            <person name="Ramirez L."/>
            <person name="Alfaro M."/>
            <person name="Sun H."/>
            <person name="Tritt A."/>
            <person name="Yoshinaga Y."/>
            <person name="Zwiers L.-H."/>
            <person name="Turgeon B."/>
            <person name="Goodwin S."/>
            <person name="Spatafora J."/>
            <person name="Crous P."/>
            <person name="Grigoriev I."/>
        </authorList>
    </citation>
    <scope>NUCLEOTIDE SEQUENCE [LARGE SCALE GENOMIC DNA]</scope>
    <source>
        <strain evidence="5">CECT 20119</strain>
    </source>
</reference>
<sequence length="597" mass="67740">MVAAAYAKTLLLRIAPDRVEQSETMNSIMRSCMSNEDRLQSKWRSWLSPVDPSTNFSKACSLRHGSSGNWLIHGEAFTRWRAQPGSFLWLYGMAGCGKTVLSSTILSHLSNNGDDWNKILYFYFDFADVGKQTLSATVRTLLYQLSRHNENHANAISDLWQKHDYGHRQPSLEQLCQLLQACIASEKELWIVIDAVDECTRDGSADREVLSWLEKVHHGSRNVHLLMTSRPESDIETSVKTWAQPESVLPIQSDSVAKDIDAYIHSTIATRPDLHRWHKRPDAQQLIRQKLSEKAGGMFRWVACQIETIVDCISYQQLEWALSHLPKGLYETYDRMVSRIKESDREVAFRILRFLIYSERPMSLEEAADLLLVDTEQSVLRDKNRYRLPKTEEIIQFCPGLVAIVPSTTEASSAVEASSSKTGRLLQLAHFSVQEYFRSNRIDAVISAAFESQESLRCLTLVYDAFSDTPEVDTAFPLARYCARYWTVYGRGLLNVDKEVQSLADLLFEPEVMYERWLKLYDPDRPWAETPESGNRKDALYCAAATGLLWKSKLLIEKGANVNAEGGYHGNALQAAAFRGHEAVIKLLIEKGAKVSA</sequence>
<dbReference type="InterPro" id="IPR027417">
    <property type="entry name" value="P-loop_NTPase"/>
</dbReference>
<evidence type="ECO:0000256" key="2">
    <source>
        <dbReference type="PROSITE-ProRule" id="PRU00023"/>
    </source>
</evidence>
<feature type="non-terminal residue" evidence="4">
    <location>
        <position position="597"/>
    </location>
</feature>
<evidence type="ECO:0000313" key="4">
    <source>
        <dbReference type="EMBL" id="KAF2226318.1"/>
    </source>
</evidence>
<dbReference type="SUPFAM" id="SSF52540">
    <property type="entry name" value="P-loop containing nucleoside triphosphate hydrolases"/>
    <property type="match status" value="1"/>
</dbReference>
<dbReference type="PROSITE" id="PS50088">
    <property type="entry name" value="ANK_REPEAT"/>
    <property type="match status" value="1"/>
</dbReference>
<keyword evidence="5" id="KW-1185">Reference proteome</keyword>
<organism evidence="4 5">
    <name type="scientific">Elsinoe ampelina</name>
    <dbReference type="NCBI Taxonomy" id="302913"/>
    <lineage>
        <taxon>Eukaryota</taxon>
        <taxon>Fungi</taxon>
        <taxon>Dikarya</taxon>
        <taxon>Ascomycota</taxon>
        <taxon>Pezizomycotina</taxon>
        <taxon>Dothideomycetes</taxon>
        <taxon>Dothideomycetidae</taxon>
        <taxon>Myriangiales</taxon>
        <taxon>Elsinoaceae</taxon>
        <taxon>Elsinoe</taxon>
    </lineage>
</organism>
<accession>A0A6A6GKY9</accession>
<gene>
    <name evidence="4" type="ORF">BDZ85DRAFT_191534</name>
</gene>
<evidence type="ECO:0000256" key="1">
    <source>
        <dbReference type="ARBA" id="ARBA00022737"/>
    </source>
</evidence>
<keyword evidence="1" id="KW-0677">Repeat</keyword>
<dbReference type="InterPro" id="IPR056884">
    <property type="entry name" value="NPHP3-like_N"/>
</dbReference>
<dbReference type="SMART" id="SM00248">
    <property type="entry name" value="ANK"/>
    <property type="match status" value="2"/>
</dbReference>
<proteinExistence type="predicted"/>
<dbReference type="InterPro" id="IPR036770">
    <property type="entry name" value="Ankyrin_rpt-contain_sf"/>
</dbReference>
<dbReference type="Pfam" id="PF24883">
    <property type="entry name" value="NPHP3_N"/>
    <property type="match status" value="1"/>
</dbReference>
<dbReference type="InterPro" id="IPR002110">
    <property type="entry name" value="Ankyrin_rpt"/>
</dbReference>
<dbReference type="EMBL" id="ML992502">
    <property type="protein sequence ID" value="KAF2226318.1"/>
    <property type="molecule type" value="Genomic_DNA"/>
</dbReference>
<dbReference type="PROSITE" id="PS50837">
    <property type="entry name" value="NACHT"/>
    <property type="match status" value="1"/>
</dbReference>
<protein>
    <recommendedName>
        <fullName evidence="3">NACHT domain-containing protein</fullName>
    </recommendedName>
</protein>
<dbReference type="PANTHER" id="PTHR10039:SF16">
    <property type="entry name" value="GPI INOSITOL-DEACYLASE"/>
    <property type="match status" value="1"/>
</dbReference>
<dbReference type="SUPFAM" id="SSF48403">
    <property type="entry name" value="Ankyrin repeat"/>
    <property type="match status" value="1"/>
</dbReference>
<dbReference type="AlphaFoldDB" id="A0A6A6GKY9"/>
<keyword evidence="2" id="KW-0040">ANK repeat</keyword>
<dbReference type="PROSITE" id="PS50297">
    <property type="entry name" value="ANK_REP_REGION"/>
    <property type="match status" value="1"/>
</dbReference>
<dbReference type="InterPro" id="IPR007111">
    <property type="entry name" value="NACHT_NTPase"/>
</dbReference>
<dbReference type="OrthoDB" id="1577640at2759"/>
<dbReference type="Gene3D" id="1.25.40.20">
    <property type="entry name" value="Ankyrin repeat-containing domain"/>
    <property type="match status" value="1"/>
</dbReference>
<evidence type="ECO:0000313" key="5">
    <source>
        <dbReference type="Proteomes" id="UP000799538"/>
    </source>
</evidence>
<feature type="domain" description="NACHT" evidence="3">
    <location>
        <begin position="86"/>
        <end position="236"/>
    </location>
</feature>
<dbReference type="PANTHER" id="PTHR10039">
    <property type="entry name" value="AMELOGENIN"/>
    <property type="match status" value="1"/>
</dbReference>
<dbReference type="Proteomes" id="UP000799538">
    <property type="component" value="Unassembled WGS sequence"/>
</dbReference>
<feature type="repeat" description="ANK" evidence="2">
    <location>
        <begin position="568"/>
        <end position="597"/>
    </location>
</feature>
<evidence type="ECO:0000259" key="3">
    <source>
        <dbReference type="PROSITE" id="PS50837"/>
    </source>
</evidence>
<name>A0A6A6GKY9_9PEZI</name>